<name>A0ABQ7G362_DUNSA</name>
<protein>
    <submittedName>
        <fullName evidence="1">Uncharacterized protein</fullName>
    </submittedName>
</protein>
<evidence type="ECO:0000313" key="1">
    <source>
        <dbReference type="EMBL" id="KAF5829032.1"/>
    </source>
</evidence>
<evidence type="ECO:0000313" key="2">
    <source>
        <dbReference type="Proteomes" id="UP000815325"/>
    </source>
</evidence>
<organism evidence="1 2">
    <name type="scientific">Dunaliella salina</name>
    <name type="common">Green alga</name>
    <name type="synonym">Protococcus salinus</name>
    <dbReference type="NCBI Taxonomy" id="3046"/>
    <lineage>
        <taxon>Eukaryota</taxon>
        <taxon>Viridiplantae</taxon>
        <taxon>Chlorophyta</taxon>
        <taxon>core chlorophytes</taxon>
        <taxon>Chlorophyceae</taxon>
        <taxon>CS clade</taxon>
        <taxon>Chlamydomonadales</taxon>
        <taxon>Dunaliellaceae</taxon>
        <taxon>Dunaliella</taxon>
    </lineage>
</organism>
<keyword evidence="2" id="KW-1185">Reference proteome</keyword>
<accession>A0ABQ7G362</accession>
<sequence length="76" mass="8458">MLRLYSQTVLLGPKTDQCSLSRGQLLKRCLAISAFMLRLYSQTVLLGPKTDQCSLSRGQLLAHCFHTSIIITLCCV</sequence>
<gene>
    <name evidence="1" type="ORF">DUNSADRAFT_16651</name>
</gene>
<comment type="caution">
    <text evidence="1">The sequence shown here is derived from an EMBL/GenBank/DDBJ whole genome shotgun (WGS) entry which is preliminary data.</text>
</comment>
<dbReference type="EMBL" id="MU070213">
    <property type="protein sequence ID" value="KAF5829032.1"/>
    <property type="molecule type" value="Genomic_DNA"/>
</dbReference>
<dbReference type="Proteomes" id="UP000815325">
    <property type="component" value="Unassembled WGS sequence"/>
</dbReference>
<proteinExistence type="predicted"/>
<reference evidence="1" key="1">
    <citation type="submission" date="2017-08" db="EMBL/GenBank/DDBJ databases">
        <authorList>
            <person name="Polle J.E."/>
            <person name="Barry K."/>
            <person name="Cushman J."/>
            <person name="Schmutz J."/>
            <person name="Tran D."/>
            <person name="Hathwaick L.T."/>
            <person name="Yim W.C."/>
            <person name="Jenkins J."/>
            <person name="Mckie-Krisberg Z.M."/>
            <person name="Prochnik S."/>
            <person name="Lindquist E."/>
            <person name="Dockter R.B."/>
            <person name="Adam C."/>
            <person name="Molina H."/>
            <person name="Bunkerborg J."/>
            <person name="Jin E."/>
            <person name="Buchheim M."/>
            <person name="Magnuson J."/>
        </authorList>
    </citation>
    <scope>NUCLEOTIDE SEQUENCE</scope>
    <source>
        <strain evidence="1">CCAP 19/18</strain>
    </source>
</reference>